<comment type="caution">
    <text evidence="6">The sequence shown here is derived from an EMBL/GenBank/DDBJ whole genome shotgun (WGS) entry which is preliminary data.</text>
</comment>
<evidence type="ECO:0000313" key="6">
    <source>
        <dbReference type="EMBL" id="MCG0068111.1"/>
    </source>
</evidence>
<dbReference type="SUPFAM" id="SSF52777">
    <property type="entry name" value="CoA-dependent acyltransferases"/>
    <property type="match status" value="4"/>
</dbReference>
<feature type="region of interest" description="Disordered" evidence="4">
    <location>
        <begin position="1265"/>
        <end position="1292"/>
    </location>
</feature>
<dbReference type="CDD" id="cd19543">
    <property type="entry name" value="DCL_NRPS"/>
    <property type="match status" value="1"/>
</dbReference>
<dbReference type="Gene3D" id="3.30.300.30">
    <property type="match status" value="1"/>
</dbReference>
<dbReference type="Pfam" id="PF00501">
    <property type="entry name" value="AMP-binding"/>
    <property type="match status" value="1"/>
</dbReference>
<dbReference type="Proteomes" id="UP001299012">
    <property type="component" value="Unassembled WGS sequence"/>
</dbReference>
<feature type="compositionally biased region" description="Basic and acidic residues" evidence="4">
    <location>
        <begin position="1271"/>
        <end position="1285"/>
    </location>
</feature>
<name>A0ABS9JRB3_9ACTN</name>
<organism evidence="6 7">
    <name type="scientific">Streptomyces tricolor</name>
    <dbReference type="NCBI Taxonomy" id="68277"/>
    <lineage>
        <taxon>Bacteria</taxon>
        <taxon>Bacillati</taxon>
        <taxon>Actinomycetota</taxon>
        <taxon>Actinomycetes</taxon>
        <taxon>Kitasatosporales</taxon>
        <taxon>Streptomycetaceae</taxon>
        <taxon>Streptomyces</taxon>
        <taxon>Streptomyces violaceoruber group</taxon>
    </lineage>
</organism>
<dbReference type="InterPro" id="IPR000873">
    <property type="entry name" value="AMP-dep_synth/lig_dom"/>
</dbReference>
<feature type="compositionally biased region" description="Low complexity" evidence="4">
    <location>
        <begin position="958"/>
        <end position="971"/>
    </location>
</feature>
<dbReference type="Pfam" id="PF00550">
    <property type="entry name" value="PP-binding"/>
    <property type="match status" value="1"/>
</dbReference>
<accession>A0ABS9JRB3</accession>
<dbReference type="CDD" id="cd19540">
    <property type="entry name" value="LCL_NRPS-like"/>
    <property type="match status" value="1"/>
</dbReference>
<keyword evidence="3" id="KW-0597">Phosphoprotein</keyword>
<dbReference type="SMART" id="SM00823">
    <property type="entry name" value="PKS_PP"/>
    <property type="match status" value="1"/>
</dbReference>
<dbReference type="Gene3D" id="1.10.1200.10">
    <property type="entry name" value="ACP-like"/>
    <property type="match status" value="1"/>
</dbReference>
<dbReference type="InterPro" id="IPR023213">
    <property type="entry name" value="CAT-like_dom_sf"/>
</dbReference>
<gene>
    <name evidence="6" type="ORF">L0F81_33430</name>
</gene>
<dbReference type="SUPFAM" id="SSF56801">
    <property type="entry name" value="Acetyl-CoA synthetase-like"/>
    <property type="match status" value="2"/>
</dbReference>
<evidence type="ECO:0000259" key="5">
    <source>
        <dbReference type="PROSITE" id="PS50075"/>
    </source>
</evidence>
<keyword evidence="7" id="KW-1185">Reference proteome</keyword>
<evidence type="ECO:0000256" key="3">
    <source>
        <dbReference type="ARBA" id="ARBA00022553"/>
    </source>
</evidence>
<dbReference type="NCBIfam" id="TIGR01733">
    <property type="entry name" value="AA-adenyl-dom"/>
    <property type="match status" value="1"/>
</dbReference>
<dbReference type="EMBL" id="JAKKZF010000196">
    <property type="protein sequence ID" value="MCG0068111.1"/>
    <property type="molecule type" value="Genomic_DNA"/>
</dbReference>
<keyword evidence="2" id="KW-0596">Phosphopantetheine</keyword>
<feature type="region of interest" description="Disordered" evidence="4">
    <location>
        <begin position="950"/>
        <end position="979"/>
    </location>
</feature>
<dbReference type="InterPro" id="IPR010071">
    <property type="entry name" value="AA_adenyl_dom"/>
</dbReference>
<feature type="region of interest" description="Disordered" evidence="4">
    <location>
        <begin position="432"/>
        <end position="452"/>
    </location>
</feature>
<dbReference type="InterPro" id="IPR001242">
    <property type="entry name" value="Condensation_dom"/>
</dbReference>
<dbReference type="CDD" id="cd05930">
    <property type="entry name" value="A_NRPS"/>
    <property type="match status" value="1"/>
</dbReference>
<feature type="domain" description="Carrier" evidence="5">
    <location>
        <begin position="974"/>
        <end position="1049"/>
    </location>
</feature>
<proteinExistence type="predicted"/>
<dbReference type="Gene3D" id="2.30.38.10">
    <property type="entry name" value="Luciferase, Domain 3"/>
    <property type="match status" value="1"/>
</dbReference>
<protein>
    <submittedName>
        <fullName evidence="6">Amino acid adenylation domain-containing protein</fullName>
    </submittedName>
</protein>
<dbReference type="InterPro" id="IPR006162">
    <property type="entry name" value="Ppantetheine_attach_site"/>
</dbReference>
<dbReference type="Pfam" id="PF13193">
    <property type="entry name" value="AMP-binding_C"/>
    <property type="match status" value="1"/>
</dbReference>
<dbReference type="InterPro" id="IPR045851">
    <property type="entry name" value="AMP-bd_C_sf"/>
</dbReference>
<evidence type="ECO:0000256" key="4">
    <source>
        <dbReference type="SAM" id="MobiDB-lite"/>
    </source>
</evidence>
<dbReference type="Pfam" id="PF00668">
    <property type="entry name" value="Condensation"/>
    <property type="match status" value="2"/>
</dbReference>
<dbReference type="PANTHER" id="PTHR45527">
    <property type="entry name" value="NONRIBOSOMAL PEPTIDE SYNTHETASE"/>
    <property type="match status" value="1"/>
</dbReference>
<dbReference type="PROSITE" id="PS50075">
    <property type="entry name" value="CARRIER"/>
    <property type="match status" value="1"/>
</dbReference>
<dbReference type="PROSITE" id="PS00012">
    <property type="entry name" value="PHOSPHOPANTETHEINE"/>
    <property type="match status" value="1"/>
</dbReference>
<evidence type="ECO:0000256" key="1">
    <source>
        <dbReference type="ARBA" id="ARBA00001957"/>
    </source>
</evidence>
<feature type="non-terminal residue" evidence="6">
    <location>
        <position position="1556"/>
    </location>
</feature>
<sequence length="1556" mass="167551">MKTKSALEDVLPLAPLQEGFLFHALYDREAPDIYHVQLVLRIEGAVDAGLLRRSAGALLARHANLRAGFRTRRNGGAIQVVHRAVELPWRERDLTGAGDEAAREAGLERLCAADRAERFDLARPPLLRMTLARLGEERYGLILTCHHILVDGWSTPLLLDELFTLYARDASPAGLPPVTPYRDYLAWLARQDVPAAERAWRRALDGVGEPTRVAGPADPVPALPRRVQRELPEDLTARLTAVARARRLTMSTLVQGAWAAVLSHLTGRDDVVFGTTVSTRPADLPGSDAMIGLFINTVPVRARLDPARSLLGNLARFQEEQSELFPHQFLGLSRIQQLAGVGDLFDTTMVFENFPAGEDDEDTPVAGLRLTEVDGRDATHYALNLAADQLGGRLTLRLDHRPGLFGEATADAVLDRVARLLESMVTLPDTPLGRVPLTGAGERHRPAGDGPVREVPDTHLVALFEERAARTPDATAVVFEDTALTYAELNAEANRVARLLIERGAGPEGLVALALPRSADLVVAVLAVLKSGAAYLPLDPGHPADRIAFVLADAAPGLVVTATATDGAVVGSPVPRLVLDSPETRAALAARSADDPADAERTAPLLPAHPVYTIYTSGSTGRPKGVRVEHRALVHHLAWMTDAFPLGPEDTVLARTSLAFDASVWETWLPLLTGATVCVAPDHAVRDPRRLLAYVKEHGVTVAQFVPSLLTAVADATDEGERLPLRRVFAGGEPLPPALARRVAETWGVDVHNLYGPTECTVQATHHRFDPARDTASVPVGRPVWNTRALILDAALRPVPDGVPGELYLAGAQLARGYAGRPGLTAERFVACPSGAPGERMYRTGDLVRRTADGRLEFVGRTDDQVKIRGFRIEPGEIEAVLAADPAVRAAAVVVREDRPGDRRLVAYVVGATAAAIDPGALLARAATALPDHMLPSAVVPLDELPLSPNGKLDRRALPAPAAAPTAAPRPGRGPRGPREDILRGLFAEVLGVERVSADDDFFALGGHSLLAMRLISRVRTVLGVEPAVRDLFEAPTAARLAERLDGAAGARAALTPVPRPGRIPLSAAQRRLWFLHQLEGPSATYNVPMPLRLSGELDVPALRAAIEDLVARHESLRTVFPEADGTPYQRILDGEAARPVVDAVAVAPADLDAAVAGAVGHTFDLTRDLPLRAWVFTTAPDDHLVLLLAHHIVSDGASLGPLVGDLSAAYTARRAGGAPEWEPLPVQYADYTLWQREVLGEESDPESVISRQIDHWRTALAGLPEQLELPTDRPRPAEASHRGETVPLSLDAETHRNLTRLARDHQSSVFMVVQAGIAALLTRLGAGTDIPIGTPVAGRTDSALDDLVGFFVNTLVLRTDTSGDPSFTELLGRVRESNLGAYAHQELPFERLVEIVAPARSLSHHPLFQVILTFQNSSDIDVDLPGLTVRDHPLEAASAKFDLSFALEEQVDDEGVPAGMSGSVEFATDLFDRETAVAVADRLERLLRSVTTDPSRPLSTLDVLSEEDRRLLLREWNDTARAVPDTTLPELFQAQAARTPQAIAVQHDDATLTYA</sequence>
<dbReference type="RefSeq" id="WP_237482384.1">
    <property type="nucleotide sequence ID" value="NZ_JAKKZF010000196.1"/>
</dbReference>
<comment type="cofactor">
    <cofactor evidence="1">
        <name>pantetheine 4'-phosphate</name>
        <dbReference type="ChEBI" id="CHEBI:47942"/>
    </cofactor>
</comment>
<dbReference type="InterPro" id="IPR025110">
    <property type="entry name" value="AMP-bd_C"/>
</dbReference>
<dbReference type="SUPFAM" id="SSF47336">
    <property type="entry name" value="ACP-like"/>
    <property type="match status" value="1"/>
</dbReference>
<dbReference type="InterPro" id="IPR020806">
    <property type="entry name" value="PKS_PP-bd"/>
</dbReference>
<evidence type="ECO:0000313" key="7">
    <source>
        <dbReference type="Proteomes" id="UP001299012"/>
    </source>
</evidence>
<dbReference type="InterPro" id="IPR009081">
    <property type="entry name" value="PP-bd_ACP"/>
</dbReference>
<dbReference type="InterPro" id="IPR036736">
    <property type="entry name" value="ACP-like_sf"/>
</dbReference>
<dbReference type="Gene3D" id="3.40.50.980">
    <property type="match status" value="2"/>
</dbReference>
<reference evidence="6 7" key="1">
    <citation type="submission" date="2022-01" db="EMBL/GenBank/DDBJ databases">
        <title>Draft Genome Sequences of Seven Type Strains of the Genus Streptomyces.</title>
        <authorList>
            <person name="Aziz S."/>
            <person name="Coretto E."/>
            <person name="Chronakova A."/>
            <person name="Sproer C."/>
            <person name="Huber K."/>
            <person name="Nouioui I."/>
            <person name="Gross H."/>
        </authorList>
    </citation>
    <scope>NUCLEOTIDE SEQUENCE [LARGE SCALE GENOMIC DNA]</scope>
    <source>
        <strain evidence="6 7">DSM 41685</strain>
    </source>
</reference>
<dbReference type="PANTHER" id="PTHR45527:SF1">
    <property type="entry name" value="FATTY ACID SYNTHASE"/>
    <property type="match status" value="1"/>
</dbReference>
<dbReference type="Gene3D" id="3.30.559.10">
    <property type="entry name" value="Chloramphenicol acetyltransferase-like domain"/>
    <property type="match status" value="2"/>
</dbReference>
<evidence type="ECO:0000256" key="2">
    <source>
        <dbReference type="ARBA" id="ARBA00022450"/>
    </source>
</evidence>
<dbReference type="Gene3D" id="3.30.559.30">
    <property type="entry name" value="Nonribosomal peptide synthetase, condensation domain"/>
    <property type="match status" value="2"/>
</dbReference>
<feature type="compositionally biased region" description="Basic and acidic residues" evidence="4">
    <location>
        <begin position="441"/>
        <end position="452"/>
    </location>
</feature>